<dbReference type="OrthoDB" id="2681808at2759"/>
<evidence type="ECO:0000259" key="3">
    <source>
        <dbReference type="Pfam" id="PF20152"/>
    </source>
</evidence>
<keyword evidence="2" id="KW-1133">Transmembrane helix</keyword>
<proteinExistence type="predicted"/>
<name>A0A5C3QD13_9AGAR</name>
<feature type="transmembrane region" description="Helical" evidence="2">
    <location>
        <begin position="25"/>
        <end position="47"/>
    </location>
</feature>
<dbReference type="EMBL" id="ML178836">
    <property type="protein sequence ID" value="TFK98959.1"/>
    <property type="molecule type" value="Genomic_DNA"/>
</dbReference>
<feature type="compositionally biased region" description="Polar residues" evidence="1">
    <location>
        <begin position="293"/>
        <end position="306"/>
    </location>
</feature>
<evidence type="ECO:0000256" key="2">
    <source>
        <dbReference type="SAM" id="Phobius"/>
    </source>
</evidence>
<accession>A0A5C3QD13</accession>
<evidence type="ECO:0000256" key="1">
    <source>
        <dbReference type="SAM" id="MobiDB-lite"/>
    </source>
</evidence>
<feature type="domain" description="DUF6534" evidence="3">
    <location>
        <begin position="145"/>
        <end position="233"/>
    </location>
</feature>
<dbReference type="AlphaFoldDB" id="A0A5C3QD13"/>
<evidence type="ECO:0000313" key="4">
    <source>
        <dbReference type="EMBL" id="TFK98959.1"/>
    </source>
</evidence>
<evidence type="ECO:0000313" key="5">
    <source>
        <dbReference type="Proteomes" id="UP000305067"/>
    </source>
</evidence>
<protein>
    <recommendedName>
        <fullName evidence="3">DUF6534 domain-containing protein</fullName>
    </recommendedName>
</protein>
<dbReference type="PANTHER" id="PTHR40465:SF1">
    <property type="entry name" value="DUF6534 DOMAIN-CONTAINING PROTEIN"/>
    <property type="match status" value="1"/>
</dbReference>
<sequence length="320" mass="35706">MFGVLCVQFALYCIGMKRDRQWIKILVYTVFVVECLYQGIAVNWAWVHLGAGWGKPEMLMGSDAVSVSLPTLTGFVTFAVQSFFAWRIFILSKRYYILLLVMLMTTGQFGLNIYITYNMATNRTRGVAANLQLTRQVLTTWLAFSAATDIIISLEMSRVLYKASKVVVFAPTAGKLRGMIKFTIESGLLTTCFAVVDLVLFRALPGTNWHHIFTFSISKVYSNTLLAVLNSRMTFRGDEESSGGNVHRTEIDPQAANHSFRLWSHGQPPTPTTPTSADKTTLVLEDSEAIELSSTKYGNGGDNTYSVRRALDSMNSPEKQ</sequence>
<reference evidence="4 5" key="1">
    <citation type="journal article" date="2019" name="Nat. Ecol. Evol.">
        <title>Megaphylogeny resolves global patterns of mushroom evolution.</title>
        <authorList>
            <person name="Varga T."/>
            <person name="Krizsan K."/>
            <person name="Foldi C."/>
            <person name="Dima B."/>
            <person name="Sanchez-Garcia M."/>
            <person name="Sanchez-Ramirez S."/>
            <person name="Szollosi G.J."/>
            <person name="Szarkandi J.G."/>
            <person name="Papp V."/>
            <person name="Albert L."/>
            <person name="Andreopoulos W."/>
            <person name="Angelini C."/>
            <person name="Antonin V."/>
            <person name="Barry K.W."/>
            <person name="Bougher N.L."/>
            <person name="Buchanan P."/>
            <person name="Buyck B."/>
            <person name="Bense V."/>
            <person name="Catcheside P."/>
            <person name="Chovatia M."/>
            <person name="Cooper J."/>
            <person name="Damon W."/>
            <person name="Desjardin D."/>
            <person name="Finy P."/>
            <person name="Geml J."/>
            <person name="Haridas S."/>
            <person name="Hughes K."/>
            <person name="Justo A."/>
            <person name="Karasinski D."/>
            <person name="Kautmanova I."/>
            <person name="Kiss B."/>
            <person name="Kocsube S."/>
            <person name="Kotiranta H."/>
            <person name="LaButti K.M."/>
            <person name="Lechner B.E."/>
            <person name="Liimatainen K."/>
            <person name="Lipzen A."/>
            <person name="Lukacs Z."/>
            <person name="Mihaltcheva S."/>
            <person name="Morgado L.N."/>
            <person name="Niskanen T."/>
            <person name="Noordeloos M.E."/>
            <person name="Ohm R.A."/>
            <person name="Ortiz-Santana B."/>
            <person name="Ovrebo C."/>
            <person name="Racz N."/>
            <person name="Riley R."/>
            <person name="Savchenko A."/>
            <person name="Shiryaev A."/>
            <person name="Soop K."/>
            <person name="Spirin V."/>
            <person name="Szebenyi C."/>
            <person name="Tomsovsky M."/>
            <person name="Tulloss R.E."/>
            <person name="Uehling J."/>
            <person name="Grigoriev I.V."/>
            <person name="Vagvolgyi C."/>
            <person name="Papp T."/>
            <person name="Martin F.M."/>
            <person name="Miettinen O."/>
            <person name="Hibbett D.S."/>
            <person name="Nagy L.G."/>
        </authorList>
    </citation>
    <scope>NUCLEOTIDE SEQUENCE [LARGE SCALE GENOMIC DNA]</scope>
    <source>
        <strain evidence="4 5">CBS 309.79</strain>
    </source>
</reference>
<dbReference type="Pfam" id="PF20152">
    <property type="entry name" value="DUF6534"/>
    <property type="match status" value="1"/>
</dbReference>
<dbReference type="PANTHER" id="PTHR40465">
    <property type="entry name" value="CHROMOSOME 1, WHOLE GENOME SHOTGUN SEQUENCE"/>
    <property type="match status" value="1"/>
</dbReference>
<organism evidence="4 5">
    <name type="scientific">Pterulicium gracile</name>
    <dbReference type="NCBI Taxonomy" id="1884261"/>
    <lineage>
        <taxon>Eukaryota</taxon>
        <taxon>Fungi</taxon>
        <taxon>Dikarya</taxon>
        <taxon>Basidiomycota</taxon>
        <taxon>Agaricomycotina</taxon>
        <taxon>Agaricomycetes</taxon>
        <taxon>Agaricomycetidae</taxon>
        <taxon>Agaricales</taxon>
        <taxon>Pleurotineae</taxon>
        <taxon>Pterulaceae</taxon>
        <taxon>Pterulicium</taxon>
    </lineage>
</organism>
<keyword evidence="5" id="KW-1185">Reference proteome</keyword>
<gene>
    <name evidence="4" type="ORF">BDV98DRAFT_606447</name>
</gene>
<feature type="transmembrane region" description="Helical" evidence="2">
    <location>
        <begin position="67"/>
        <end position="89"/>
    </location>
</feature>
<dbReference type="InterPro" id="IPR045339">
    <property type="entry name" value="DUF6534"/>
</dbReference>
<keyword evidence="2" id="KW-0812">Transmembrane</keyword>
<feature type="transmembrane region" description="Helical" evidence="2">
    <location>
        <begin position="96"/>
        <end position="117"/>
    </location>
</feature>
<keyword evidence="2" id="KW-0472">Membrane</keyword>
<feature type="region of interest" description="Disordered" evidence="1">
    <location>
        <begin position="261"/>
        <end position="281"/>
    </location>
</feature>
<feature type="region of interest" description="Disordered" evidence="1">
    <location>
        <begin position="293"/>
        <end position="320"/>
    </location>
</feature>
<dbReference type="Proteomes" id="UP000305067">
    <property type="component" value="Unassembled WGS sequence"/>
</dbReference>
<dbReference type="STRING" id="1884261.A0A5C3QD13"/>